<accession>A0A4U6UYV3</accession>
<dbReference type="Gramene" id="TKW16487">
    <property type="protein sequence ID" value="TKW16487"/>
    <property type="gene ID" value="SEVIR_5G302800v2"/>
</dbReference>
<name>A0A4U6UYV3_SETVI</name>
<keyword evidence="1" id="KW-1133">Transmembrane helix</keyword>
<dbReference type="OMA" id="ILFLLQC"/>
<dbReference type="Proteomes" id="UP000298652">
    <property type="component" value="Chromosome 5"/>
</dbReference>
<feature type="transmembrane region" description="Helical" evidence="1">
    <location>
        <begin position="132"/>
        <end position="149"/>
    </location>
</feature>
<evidence type="ECO:0000313" key="3">
    <source>
        <dbReference type="Proteomes" id="UP000298652"/>
    </source>
</evidence>
<gene>
    <name evidence="2" type="ORF">SEVIR_5G302800v2</name>
</gene>
<keyword evidence="1" id="KW-0472">Membrane</keyword>
<dbReference type="EMBL" id="CM016556">
    <property type="protein sequence ID" value="TKW16487.1"/>
    <property type="molecule type" value="Genomic_DNA"/>
</dbReference>
<dbReference type="AlphaFoldDB" id="A0A4U6UYV3"/>
<keyword evidence="3" id="KW-1185">Reference proteome</keyword>
<organism evidence="2 3">
    <name type="scientific">Setaria viridis</name>
    <name type="common">Green bristlegrass</name>
    <name type="synonym">Setaria italica subsp. viridis</name>
    <dbReference type="NCBI Taxonomy" id="4556"/>
    <lineage>
        <taxon>Eukaryota</taxon>
        <taxon>Viridiplantae</taxon>
        <taxon>Streptophyta</taxon>
        <taxon>Embryophyta</taxon>
        <taxon>Tracheophyta</taxon>
        <taxon>Spermatophyta</taxon>
        <taxon>Magnoliopsida</taxon>
        <taxon>Liliopsida</taxon>
        <taxon>Poales</taxon>
        <taxon>Poaceae</taxon>
        <taxon>PACMAD clade</taxon>
        <taxon>Panicoideae</taxon>
        <taxon>Panicodae</taxon>
        <taxon>Paniceae</taxon>
        <taxon>Cenchrinae</taxon>
        <taxon>Setaria</taxon>
    </lineage>
</organism>
<proteinExistence type="predicted"/>
<protein>
    <submittedName>
        <fullName evidence="2">Uncharacterized protein</fullName>
    </submittedName>
</protein>
<evidence type="ECO:0000256" key="1">
    <source>
        <dbReference type="SAM" id="Phobius"/>
    </source>
</evidence>
<evidence type="ECO:0000313" key="2">
    <source>
        <dbReference type="EMBL" id="TKW16487.1"/>
    </source>
</evidence>
<sequence>MVETALALWNKFLWPFLHFSGSCPGAGDGLLRSEVSGYGVLASSGYSLGPGGSRVGDCCSALSTRYGCGAGGSIQGPVAGGFEVMRWMDLCLAARRRWVQVHGQGSMGCVPGRCSLHGSFLLRLESKPLCDGASSGFCVLAVLFLLRWWPRRRRRWARDSALGKHIRF</sequence>
<keyword evidence="1" id="KW-0812">Transmembrane</keyword>
<reference evidence="2" key="1">
    <citation type="submission" date="2019-03" db="EMBL/GenBank/DDBJ databases">
        <title>WGS assembly of Setaria viridis.</title>
        <authorList>
            <person name="Huang P."/>
            <person name="Jenkins J."/>
            <person name="Grimwood J."/>
            <person name="Barry K."/>
            <person name="Healey A."/>
            <person name="Mamidi S."/>
            <person name="Sreedasyam A."/>
            <person name="Shu S."/>
            <person name="Feldman M."/>
            <person name="Wu J."/>
            <person name="Yu Y."/>
            <person name="Chen C."/>
            <person name="Johnson J."/>
            <person name="Rokhsar D."/>
            <person name="Baxter I."/>
            <person name="Schmutz J."/>
            <person name="Brutnell T."/>
            <person name="Kellogg E."/>
        </authorList>
    </citation>
    <scope>NUCLEOTIDE SEQUENCE [LARGE SCALE GENOMIC DNA]</scope>
</reference>